<name>A0AAN7TKE1_9PEZI</name>
<accession>A0AAN7TKE1</accession>
<dbReference type="Proteomes" id="UP001310890">
    <property type="component" value="Unassembled WGS sequence"/>
</dbReference>
<comment type="caution">
    <text evidence="1">The sequence shown here is derived from an EMBL/GenBank/DDBJ whole genome shotgun (WGS) entry which is preliminary data.</text>
</comment>
<protein>
    <submittedName>
        <fullName evidence="1">Uncharacterized protein</fullName>
    </submittedName>
</protein>
<proteinExistence type="predicted"/>
<dbReference type="AlphaFoldDB" id="A0AAN7TKE1"/>
<gene>
    <name evidence="1" type="ORF">LTR62_005804</name>
</gene>
<evidence type="ECO:0000313" key="1">
    <source>
        <dbReference type="EMBL" id="KAK5110453.1"/>
    </source>
</evidence>
<organism evidence="1 2">
    <name type="scientific">Meristemomyces frigidus</name>
    <dbReference type="NCBI Taxonomy" id="1508187"/>
    <lineage>
        <taxon>Eukaryota</taxon>
        <taxon>Fungi</taxon>
        <taxon>Dikarya</taxon>
        <taxon>Ascomycota</taxon>
        <taxon>Pezizomycotina</taxon>
        <taxon>Dothideomycetes</taxon>
        <taxon>Dothideomycetidae</taxon>
        <taxon>Mycosphaerellales</taxon>
        <taxon>Teratosphaeriaceae</taxon>
        <taxon>Meristemomyces</taxon>
    </lineage>
</organism>
<evidence type="ECO:0000313" key="2">
    <source>
        <dbReference type="Proteomes" id="UP001310890"/>
    </source>
</evidence>
<dbReference type="EMBL" id="JAVRRL010000049">
    <property type="protein sequence ID" value="KAK5110453.1"/>
    <property type="molecule type" value="Genomic_DNA"/>
</dbReference>
<reference evidence="1" key="1">
    <citation type="submission" date="2023-08" db="EMBL/GenBank/DDBJ databases">
        <title>Black Yeasts Isolated from many extreme environments.</title>
        <authorList>
            <person name="Coleine C."/>
            <person name="Stajich J.E."/>
            <person name="Selbmann L."/>
        </authorList>
    </citation>
    <scope>NUCLEOTIDE SEQUENCE</scope>
    <source>
        <strain evidence="1">CCFEE 5401</strain>
    </source>
</reference>
<sequence>MAKRQLTDKDAHSRAQHNLFFHMLEQVDGLEYRLTRGAKLSLASVDQTFPSHHAAVADELEAAIDILDAVITPQPSADASLTAARIAEPCRDAEDALATLEGVRTNLVKVRTGLQCLRYDIVKLGGERLHQAVVDENERTGHLRQRVERVTLAGLGRRTMSMPLLGHVYGFQLA</sequence>